<protein>
    <recommendedName>
        <fullName evidence="3">EcsC protein family protein</fullName>
    </recommendedName>
</protein>
<reference evidence="1" key="1">
    <citation type="submission" date="2021-03" db="EMBL/GenBank/DDBJ databases">
        <authorList>
            <person name="Sun Q."/>
        </authorList>
    </citation>
    <scope>NUCLEOTIDE SEQUENCE</scope>
    <source>
        <strain evidence="1">CCM 8862</strain>
    </source>
</reference>
<dbReference type="AlphaFoldDB" id="A0A939E2W6"/>
<dbReference type="Proteomes" id="UP000664332">
    <property type="component" value="Unassembled WGS sequence"/>
</dbReference>
<proteinExistence type="predicted"/>
<evidence type="ECO:0008006" key="3">
    <source>
        <dbReference type="Google" id="ProtNLM"/>
    </source>
</evidence>
<gene>
    <name evidence="1" type="ORF">JZY06_09185</name>
</gene>
<evidence type="ECO:0000313" key="1">
    <source>
        <dbReference type="EMBL" id="MBN9644778.1"/>
    </source>
</evidence>
<evidence type="ECO:0000313" key="2">
    <source>
        <dbReference type="Proteomes" id="UP000664332"/>
    </source>
</evidence>
<organism evidence="1 2">
    <name type="scientific">Corynebacterium mendelii</name>
    <dbReference type="NCBI Taxonomy" id="2765362"/>
    <lineage>
        <taxon>Bacteria</taxon>
        <taxon>Bacillati</taxon>
        <taxon>Actinomycetota</taxon>
        <taxon>Actinomycetes</taxon>
        <taxon>Mycobacteriales</taxon>
        <taxon>Corynebacteriaceae</taxon>
        <taxon>Corynebacterium</taxon>
    </lineage>
</organism>
<comment type="caution">
    <text evidence="1">The sequence shown here is derived from an EMBL/GenBank/DDBJ whole genome shotgun (WGS) entry which is preliminary data.</text>
</comment>
<accession>A0A939E2W6</accession>
<sequence>MGKLDPAVIKQAAVGTVDAALTWQQPKAQQMVARLRLVHPDKTPAEIMALITKDYLATVAAGGVGAGAAAAVPNGAVQVPAALADLTLFLKRSVLYVLAAAEVYGVHSLDLERRRFLVMMVLAGDSANKKVVAALGKKAVPHWGKGIIKAIPMAKINAVNKVLGPRFIAKYGTKQGVLVLGKQVPLALGAVIGVAGNTGFGYGIVRSTKKMLGPVPDTWDEREEARES</sequence>
<dbReference type="EMBL" id="JAFLEQ010000016">
    <property type="protein sequence ID" value="MBN9644778.1"/>
    <property type="molecule type" value="Genomic_DNA"/>
</dbReference>
<keyword evidence="2" id="KW-1185">Reference proteome</keyword>
<name>A0A939E2W6_9CORY</name>